<dbReference type="Pfam" id="PF05901">
    <property type="entry name" value="Excalibur"/>
    <property type="match status" value="1"/>
</dbReference>
<dbReference type="OrthoDB" id="9805504at2"/>
<dbReference type="AlphaFoldDB" id="A0A6I4TW76"/>
<evidence type="ECO:0000313" key="3">
    <source>
        <dbReference type="Proteomes" id="UP000469430"/>
    </source>
</evidence>
<name>A0A6I4TW76_9SPHN</name>
<keyword evidence="3" id="KW-1185">Reference proteome</keyword>
<dbReference type="EMBL" id="WTYJ01000003">
    <property type="protein sequence ID" value="MXP00083.1"/>
    <property type="molecule type" value="Genomic_DNA"/>
</dbReference>
<gene>
    <name evidence="2" type="ORF">GRI97_13905</name>
</gene>
<organism evidence="2 3">
    <name type="scientific">Croceibacterium xixiisoli</name>
    <dbReference type="NCBI Taxonomy" id="1476466"/>
    <lineage>
        <taxon>Bacteria</taxon>
        <taxon>Pseudomonadati</taxon>
        <taxon>Pseudomonadota</taxon>
        <taxon>Alphaproteobacteria</taxon>
        <taxon>Sphingomonadales</taxon>
        <taxon>Erythrobacteraceae</taxon>
        <taxon>Croceibacterium</taxon>
    </lineage>
</organism>
<evidence type="ECO:0000259" key="1">
    <source>
        <dbReference type="SMART" id="SM00894"/>
    </source>
</evidence>
<accession>A0A6I4TW76</accession>
<dbReference type="SMART" id="SM00894">
    <property type="entry name" value="Excalibur"/>
    <property type="match status" value="1"/>
</dbReference>
<proteinExistence type="predicted"/>
<feature type="domain" description="Excalibur calcium-binding" evidence="1">
    <location>
        <begin position="30"/>
        <end position="66"/>
    </location>
</feature>
<protein>
    <recommendedName>
        <fullName evidence="1">Excalibur calcium-binding domain-containing protein</fullName>
    </recommendedName>
</protein>
<dbReference type="RefSeq" id="WP_161391821.1">
    <property type="nucleotide sequence ID" value="NZ_JBHSCP010000002.1"/>
</dbReference>
<evidence type="ECO:0000313" key="2">
    <source>
        <dbReference type="EMBL" id="MXP00083.1"/>
    </source>
</evidence>
<sequence>MVQHDVTATAKSAAVWLGIMRAREPQAGDYWSGCNAARAAGTAPIYIGEPGYQENMDGDGDGIACEPQS</sequence>
<dbReference type="InterPro" id="IPR008613">
    <property type="entry name" value="Excalibur_Ca-bd_domain"/>
</dbReference>
<comment type="caution">
    <text evidence="2">The sequence shown here is derived from an EMBL/GenBank/DDBJ whole genome shotgun (WGS) entry which is preliminary data.</text>
</comment>
<dbReference type="Proteomes" id="UP000469430">
    <property type="component" value="Unassembled WGS sequence"/>
</dbReference>
<reference evidence="2 3" key="1">
    <citation type="submission" date="2019-12" db="EMBL/GenBank/DDBJ databases">
        <title>Genomic-based taxomic classification of the family Erythrobacteraceae.</title>
        <authorList>
            <person name="Xu L."/>
        </authorList>
    </citation>
    <scope>NUCLEOTIDE SEQUENCE [LARGE SCALE GENOMIC DNA]</scope>
    <source>
        <strain evidence="2 3">S36</strain>
    </source>
</reference>